<sequence length="71" mass="8850">MEYKEKRIHDDFPCKLALFPESTRKRLLFVHCSDWKTFRRTREMIYADRMTISDMESYETYERQIPFYGEI</sequence>
<evidence type="ECO:0000313" key="3">
    <source>
        <dbReference type="WBParaSite" id="GPUH_0000836001-mRNA-1"/>
    </source>
</evidence>
<accession>A0A183DI10</accession>
<proteinExistence type="predicted"/>
<reference evidence="3" key="1">
    <citation type="submission" date="2016-06" db="UniProtKB">
        <authorList>
            <consortium name="WormBaseParasite"/>
        </authorList>
    </citation>
    <scope>IDENTIFICATION</scope>
</reference>
<dbReference type="Proteomes" id="UP000271098">
    <property type="component" value="Unassembled WGS sequence"/>
</dbReference>
<dbReference type="WBParaSite" id="GPUH_0000836001-mRNA-1">
    <property type="protein sequence ID" value="GPUH_0000836001-mRNA-1"/>
    <property type="gene ID" value="GPUH_0000836001"/>
</dbReference>
<organism evidence="3">
    <name type="scientific">Gongylonema pulchrum</name>
    <dbReference type="NCBI Taxonomy" id="637853"/>
    <lineage>
        <taxon>Eukaryota</taxon>
        <taxon>Metazoa</taxon>
        <taxon>Ecdysozoa</taxon>
        <taxon>Nematoda</taxon>
        <taxon>Chromadorea</taxon>
        <taxon>Rhabditida</taxon>
        <taxon>Spirurina</taxon>
        <taxon>Spiruromorpha</taxon>
        <taxon>Spiruroidea</taxon>
        <taxon>Gongylonematidae</taxon>
        <taxon>Gongylonema</taxon>
    </lineage>
</organism>
<evidence type="ECO:0000313" key="2">
    <source>
        <dbReference type="Proteomes" id="UP000271098"/>
    </source>
</evidence>
<evidence type="ECO:0000313" key="1">
    <source>
        <dbReference type="EMBL" id="VDK62031.1"/>
    </source>
</evidence>
<reference evidence="1 2" key="2">
    <citation type="submission" date="2018-11" db="EMBL/GenBank/DDBJ databases">
        <authorList>
            <consortium name="Pathogen Informatics"/>
        </authorList>
    </citation>
    <scope>NUCLEOTIDE SEQUENCE [LARGE SCALE GENOMIC DNA]</scope>
</reference>
<protein>
    <submittedName>
        <fullName evidence="3">WYL domain-containing protein</fullName>
    </submittedName>
</protein>
<keyword evidence="2" id="KW-1185">Reference proteome</keyword>
<dbReference type="EMBL" id="UYRT01024114">
    <property type="protein sequence ID" value="VDK62031.1"/>
    <property type="molecule type" value="Genomic_DNA"/>
</dbReference>
<gene>
    <name evidence="1" type="ORF">GPUH_LOCUS8350</name>
</gene>
<dbReference type="AlphaFoldDB" id="A0A183DI10"/>
<name>A0A183DI10_9BILA</name>